<dbReference type="PANTHER" id="PTHR11439">
    <property type="entry name" value="GAG-POL-RELATED RETROTRANSPOSON"/>
    <property type="match status" value="1"/>
</dbReference>
<protein>
    <recommendedName>
        <fullName evidence="6">Reverse transcriptase Ty1/copia-type domain-containing protein</fullName>
    </recommendedName>
</protein>
<dbReference type="EMBL" id="JBBPBM010000083">
    <property type="protein sequence ID" value="KAK8510708.1"/>
    <property type="molecule type" value="Genomic_DNA"/>
</dbReference>
<proteinExistence type="predicted"/>
<evidence type="ECO:0000256" key="1">
    <source>
        <dbReference type="SAM" id="MobiDB-lite"/>
    </source>
</evidence>
<dbReference type="Proteomes" id="UP001472677">
    <property type="component" value="Unassembled WGS sequence"/>
</dbReference>
<accession>A0ABR2BU73</accession>
<dbReference type="Pfam" id="PF25597">
    <property type="entry name" value="SH3_retrovirus"/>
    <property type="match status" value="1"/>
</dbReference>
<comment type="caution">
    <text evidence="4">The sequence shown here is derived from an EMBL/GenBank/DDBJ whole genome shotgun (WGS) entry which is preliminary data.</text>
</comment>
<dbReference type="PANTHER" id="PTHR11439:SF521">
    <property type="entry name" value="RNA-DIRECTED DNA POLYMERASE"/>
    <property type="match status" value="1"/>
</dbReference>
<keyword evidence="5" id="KW-1185">Reference proteome</keyword>
<gene>
    <name evidence="4" type="ORF">V6N12_067158</name>
</gene>
<organism evidence="4 5">
    <name type="scientific">Hibiscus sabdariffa</name>
    <name type="common">roselle</name>
    <dbReference type="NCBI Taxonomy" id="183260"/>
    <lineage>
        <taxon>Eukaryota</taxon>
        <taxon>Viridiplantae</taxon>
        <taxon>Streptophyta</taxon>
        <taxon>Embryophyta</taxon>
        <taxon>Tracheophyta</taxon>
        <taxon>Spermatophyta</taxon>
        <taxon>Magnoliopsida</taxon>
        <taxon>eudicotyledons</taxon>
        <taxon>Gunneridae</taxon>
        <taxon>Pentapetalae</taxon>
        <taxon>rosids</taxon>
        <taxon>malvids</taxon>
        <taxon>Malvales</taxon>
        <taxon>Malvaceae</taxon>
        <taxon>Malvoideae</taxon>
        <taxon>Hibiscus</taxon>
    </lineage>
</organism>
<dbReference type="InterPro" id="IPR057670">
    <property type="entry name" value="SH3_retrovirus"/>
</dbReference>
<dbReference type="Pfam" id="PF07727">
    <property type="entry name" value="RVT_2"/>
    <property type="match status" value="1"/>
</dbReference>
<reference evidence="4 5" key="1">
    <citation type="journal article" date="2024" name="G3 (Bethesda)">
        <title>Genome assembly of Hibiscus sabdariffa L. provides insights into metabolisms of medicinal natural products.</title>
        <authorList>
            <person name="Kim T."/>
        </authorList>
    </citation>
    <scope>NUCLEOTIDE SEQUENCE [LARGE SCALE GENOMIC DNA]</scope>
    <source>
        <strain evidence="4">TK-2024</strain>
        <tissue evidence="4">Old leaves</tissue>
    </source>
</reference>
<dbReference type="InterPro" id="IPR043502">
    <property type="entry name" value="DNA/RNA_pol_sf"/>
</dbReference>
<evidence type="ECO:0000259" key="3">
    <source>
        <dbReference type="Pfam" id="PF25597"/>
    </source>
</evidence>
<feature type="region of interest" description="Disordered" evidence="1">
    <location>
        <begin position="86"/>
        <end position="106"/>
    </location>
</feature>
<evidence type="ECO:0000259" key="2">
    <source>
        <dbReference type="Pfam" id="PF07727"/>
    </source>
</evidence>
<evidence type="ECO:0000313" key="5">
    <source>
        <dbReference type="Proteomes" id="UP001472677"/>
    </source>
</evidence>
<dbReference type="CDD" id="cd09272">
    <property type="entry name" value="RNase_HI_RT_Ty1"/>
    <property type="match status" value="1"/>
</dbReference>
<feature type="domain" description="Retroviral polymerase SH3-like" evidence="3">
    <location>
        <begin position="4"/>
        <end position="72"/>
    </location>
</feature>
<dbReference type="SUPFAM" id="SSF56672">
    <property type="entry name" value="DNA/RNA polymerases"/>
    <property type="match status" value="1"/>
</dbReference>
<evidence type="ECO:0008006" key="6">
    <source>
        <dbReference type="Google" id="ProtNLM"/>
    </source>
</evidence>
<dbReference type="InterPro" id="IPR013103">
    <property type="entry name" value="RVT_2"/>
</dbReference>
<feature type="domain" description="Reverse transcriptase Ty1/copia-type" evidence="2">
    <location>
        <begin position="157"/>
        <end position="389"/>
    </location>
</feature>
<name>A0ABR2BU73_9ROSI</name>
<evidence type="ECO:0000313" key="4">
    <source>
        <dbReference type="EMBL" id="KAK8510708.1"/>
    </source>
</evidence>
<sequence>MWGCLAKVMTPLPKRMKIGPRTVDCIFIGYAEHSNAYRFLVHDSKNPEIHKNTIMESKNASFFENIFPCKTKEADLNSTKRVLETISEDSSDDQQGTKLEIEPRRSKRARVEKSFGSDFLTFMLEDEPQTYNEAIRSPEGTLWKDTIKSEIESIMQNHTWELVDLPPGIKPLSSKWIFKRKMKADGSIDKYKARLVIKGYRQKEGLDYFDTYSPVSRITSIRMILAIAALRNLEVHQMDVKTAFLNGELDVEIYMEQPEGHVVPGQERKVCRLVKSLYGLKQVPKQWHGKFDNVMMTNGFKINECDKCVYVKTTDIGYAILCLYVDDILIVGSNNEIVIRTKNMLNSRFDMKDMGLADTILGIQIKRSPEGLILTQSHYVDKILGKYGKDDFGIAKNPIDIRQHLSKNKGQSVDQVEYARVIGNLMYLTSCTKPDIAFTISSLSRFTSNPSENHWKAIVRVLRYLRYTRDYGLHYSRDPAVLEGYSDASWISDIQDTKGTSGYVFTLGGGAVSWKSLRQTIITRSTMESEFVALDKTGEEAEWLRQFLEDIPEWPKPVPTVCIYCDNQATIARAHNCMYNGKSRHMRRRHNTVKQLISNGVISVDYVKSKDNVTDPLTKGLNRDQVEKTSKGMGLMPKKI</sequence>